<dbReference type="EMBL" id="GGEC01062105">
    <property type="protein sequence ID" value="MBX42589.1"/>
    <property type="molecule type" value="Transcribed_RNA"/>
</dbReference>
<organism evidence="1">
    <name type="scientific">Rhizophora mucronata</name>
    <name type="common">Asiatic mangrove</name>
    <dbReference type="NCBI Taxonomy" id="61149"/>
    <lineage>
        <taxon>Eukaryota</taxon>
        <taxon>Viridiplantae</taxon>
        <taxon>Streptophyta</taxon>
        <taxon>Embryophyta</taxon>
        <taxon>Tracheophyta</taxon>
        <taxon>Spermatophyta</taxon>
        <taxon>Magnoliopsida</taxon>
        <taxon>eudicotyledons</taxon>
        <taxon>Gunneridae</taxon>
        <taxon>Pentapetalae</taxon>
        <taxon>rosids</taxon>
        <taxon>fabids</taxon>
        <taxon>Malpighiales</taxon>
        <taxon>Rhizophoraceae</taxon>
        <taxon>Rhizophora</taxon>
    </lineage>
</organism>
<proteinExistence type="predicted"/>
<name>A0A2P2NJE9_RHIMU</name>
<reference evidence="1" key="1">
    <citation type="submission" date="2018-02" db="EMBL/GenBank/DDBJ databases">
        <title>Rhizophora mucronata_Transcriptome.</title>
        <authorList>
            <person name="Meera S.P."/>
            <person name="Sreeshan A."/>
            <person name="Augustine A."/>
        </authorList>
    </citation>
    <scope>NUCLEOTIDE SEQUENCE</scope>
    <source>
        <tissue evidence="1">Leaf</tissue>
    </source>
</reference>
<protein>
    <submittedName>
        <fullName evidence="1">Uncharacterized protein</fullName>
    </submittedName>
</protein>
<accession>A0A2P2NJE9</accession>
<sequence>MTFDSSRIVSGRWASWWASSKQSWIPRLTESEIDALKHEEEAILFLATGQLRGRFC</sequence>
<dbReference type="AlphaFoldDB" id="A0A2P2NJE9"/>
<evidence type="ECO:0000313" key="1">
    <source>
        <dbReference type="EMBL" id="MBX42589.1"/>
    </source>
</evidence>